<dbReference type="OrthoDB" id="9797715at2"/>
<keyword evidence="6" id="KW-0418">Kinase</keyword>
<dbReference type="NCBIfam" id="TIGR00830">
    <property type="entry name" value="PTBA"/>
    <property type="match status" value="1"/>
</dbReference>
<comment type="subcellular location">
    <subcellularLocation>
        <location evidence="1">Cytoplasm</location>
    </subcellularLocation>
</comment>
<dbReference type="STRING" id="444597.BST26_12150"/>
<keyword evidence="8" id="KW-1185">Reference proteome</keyword>
<comment type="caution">
    <text evidence="7">The sequence shown here is derived from an EMBL/GenBank/DDBJ whole genome shotgun (WGS) entry which is preliminary data.</text>
</comment>
<keyword evidence="4" id="KW-0808">Transferase</keyword>
<dbReference type="Gene3D" id="2.70.70.10">
    <property type="entry name" value="Glucose Permease (Domain IIA)"/>
    <property type="match status" value="1"/>
</dbReference>
<evidence type="ECO:0000313" key="7">
    <source>
        <dbReference type="EMBL" id="ORA70045.1"/>
    </source>
</evidence>
<organism evidence="7 8">
    <name type="scientific">Mycolicibacterium insubricum</name>
    <dbReference type="NCBI Taxonomy" id="444597"/>
    <lineage>
        <taxon>Bacteria</taxon>
        <taxon>Bacillati</taxon>
        <taxon>Actinomycetota</taxon>
        <taxon>Actinomycetes</taxon>
        <taxon>Mycobacteriales</taxon>
        <taxon>Mycobacteriaceae</taxon>
        <taxon>Mycolicibacterium</taxon>
    </lineage>
</organism>
<protein>
    <submittedName>
        <fullName evidence="7">PTS glucose transporter subunit IIA</fullName>
    </submittedName>
</protein>
<gene>
    <name evidence="7" type="ORF">BST26_12150</name>
</gene>
<dbReference type="Pfam" id="PF00358">
    <property type="entry name" value="PTS_EIIA_1"/>
    <property type="match status" value="1"/>
</dbReference>
<dbReference type="Proteomes" id="UP000192801">
    <property type="component" value="Unassembled WGS sequence"/>
</dbReference>
<evidence type="ECO:0000256" key="6">
    <source>
        <dbReference type="ARBA" id="ARBA00022777"/>
    </source>
</evidence>
<evidence type="ECO:0000256" key="3">
    <source>
        <dbReference type="ARBA" id="ARBA00022597"/>
    </source>
</evidence>
<evidence type="ECO:0000256" key="1">
    <source>
        <dbReference type="ARBA" id="ARBA00004496"/>
    </source>
</evidence>
<dbReference type="GO" id="GO:0005737">
    <property type="term" value="C:cytoplasm"/>
    <property type="evidence" value="ECO:0007669"/>
    <property type="project" value="UniProtKB-SubCell"/>
</dbReference>
<dbReference type="InterPro" id="IPR001127">
    <property type="entry name" value="PTS_EIIA_1_perm"/>
</dbReference>
<dbReference type="PANTHER" id="PTHR45008">
    <property type="entry name" value="PTS SYSTEM GLUCOSE-SPECIFIC EIIA COMPONENT"/>
    <property type="match status" value="1"/>
</dbReference>
<dbReference type="PROSITE" id="PS51093">
    <property type="entry name" value="PTS_EIIA_TYPE_1"/>
    <property type="match status" value="1"/>
</dbReference>
<dbReference type="PROSITE" id="PS00371">
    <property type="entry name" value="PTS_EIIA_TYPE_1_HIS"/>
    <property type="match status" value="1"/>
</dbReference>
<dbReference type="RefSeq" id="WP_083031281.1">
    <property type="nucleotide sequence ID" value="NZ_AP022618.1"/>
</dbReference>
<keyword evidence="2" id="KW-0813">Transport</keyword>
<evidence type="ECO:0000256" key="5">
    <source>
        <dbReference type="ARBA" id="ARBA00022683"/>
    </source>
</evidence>
<dbReference type="InterPro" id="IPR011055">
    <property type="entry name" value="Dup_hybrid_motif"/>
</dbReference>
<dbReference type="InterPro" id="IPR050890">
    <property type="entry name" value="PTS_EIIA_component"/>
</dbReference>
<evidence type="ECO:0000256" key="4">
    <source>
        <dbReference type="ARBA" id="ARBA00022679"/>
    </source>
</evidence>
<evidence type="ECO:0000256" key="2">
    <source>
        <dbReference type="ARBA" id="ARBA00022448"/>
    </source>
</evidence>
<accession>A0A1X0DCB1</accession>
<dbReference type="AlphaFoldDB" id="A0A1X0DCB1"/>
<dbReference type="GO" id="GO:0009401">
    <property type="term" value="P:phosphoenolpyruvate-dependent sugar phosphotransferase system"/>
    <property type="evidence" value="ECO:0007669"/>
    <property type="project" value="UniProtKB-KW"/>
</dbReference>
<sequence length="152" mass="15050">MAATEVLSPLSGRVVALADVPDPVFAGGMVGVGVAVDPVRAATTAVAPVSGKLLKLMPHAFIVLTAGGVGVLVHLGLDTVALGGQGFEALAAEGDEVSAGAGIIGFDVVAVEAAGASPITPVVLLDERDATRLKIRDVTEITLGAALFTVDD</sequence>
<dbReference type="EMBL" id="MVHS01000026">
    <property type="protein sequence ID" value="ORA70045.1"/>
    <property type="molecule type" value="Genomic_DNA"/>
</dbReference>
<keyword evidence="3 7" id="KW-0762">Sugar transport</keyword>
<evidence type="ECO:0000313" key="8">
    <source>
        <dbReference type="Proteomes" id="UP000192801"/>
    </source>
</evidence>
<proteinExistence type="predicted"/>
<reference evidence="7 8" key="1">
    <citation type="submission" date="2016-12" db="EMBL/GenBank/DDBJ databases">
        <title>The new phylogeny of genus Mycobacterium.</title>
        <authorList>
            <person name="Tortoli E."/>
            <person name="Trovato A."/>
            <person name="Cirillo D.M."/>
        </authorList>
    </citation>
    <scope>NUCLEOTIDE SEQUENCE [LARGE SCALE GENOMIC DNA]</scope>
    <source>
        <strain evidence="7 8">DSM 45130</strain>
    </source>
</reference>
<dbReference type="GO" id="GO:0016301">
    <property type="term" value="F:kinase activity"/>
    <property type="evidence" value="ECO:0007669"/>
    <property type="project" value="UniProtKB-KW"/>
</dbReference>
<dbReference type="PANTHER" id="PTHR45008:SF1">
    <property type="entry name" value="PTS SYSTEM GLUCOSE-SPECIFIC EIIA COMPONENT"/>
    <property type="match status" value="1"/>
</dbReference>
<keyword evidence="5" id="KW-0598">Phosphotransferase system</keyword>
<dbReference type="SUPFAM" id="SSF51261">
    <property type="entry name" value="Duplicated hybrid motif"/>
    <property type="match status" value="1"/>
</dbReference>
<name>A0A1X0DCB1_9MYCO</name>